<organism evidence="3">
    <name type="scientific">Bactrocera latifrons</name>
    <name type="common">Malaysian fruit fly</name>
    <name type="synonym">Chaetodacus latifrons</name>
    <dbReference type="NCBI Taxonomy" id="174628"/>
    <lineage>
        <taxon>Eukaryota</taxon>
        <taxon>Metazoa</taxon>
        <taxon>Ecdysozoa</taxon>
        <taxon>Arthropoda</taxon>
        <taxon>Hexapoda</taxon>
        <taxon>Insecta</taxon>
        <taxon>Pterygota</taxon>
        <taxon>Neoptera</taxon>
        <taxon>Endopterygota</taxon>
        <taxon>Diptera</taxon>
        <taxon>Brachycera</taxon>
        <taxon>Muscomorpha</taxon>
        <taxon>Tephritoidea</taxon>
        <taxon>Tephritidae</taxon>
        <taxon>Bactrocera</taxon>
        <taxon>Bactrocera</taxon>
    </lineage>
</organism>
<dbReference type="SUPFAM" id="SSF56672">
    <property type="entry name" value="DNA/RNA polymerases"/>
    <property type="match status" value="1"/>
</dbReference>
<evidence type="ECO:0000313" key="3">
    <source>
        <dbReference type="EMBL" id="JAI46081.1"/>
    </source>
</evidence>
<evidence type="ECO:0000313" key="2">
    <source>
        <dbReference type="EMBL" id="JAI20476.1"/>
    </source>
</evidence>
<protein>
    <recommendedName>
        <fullName evidence="1">Reverse transcriptase domain-containing protein</fullName>
    </recommendedName>
</protein>
<reference evidence="3" key="1">
    <citation type="submission" date="2015-06" db="EMBL/GenBank/DDBJ databases">
        <authorList>
            <person name="Hoefler B.C."/>
            <person name="Straight P.D."/>
        </authorList>
    </citation>
    <scope>NUCLEOTIDE SEQUENCE</scope>
</reference>
<dbReference type="AlphaFoldDB" id="A0A0K8W4Q4"/>
<feature type="domain" description="Reverse transcriptase" evidence="1">
    <location>
        <begin position="1"/>
        <end position="115"/>
    </location>
</feature>
<sequence>MHHNAVSVSNFNSNIFPLHNGVPQGSPLSATLFIIAFNQLSNLIASYRNVDHLIYADDVLIFSALKNLNEVEINFTNILTDIMEWSKATGTFLQTKVQQFTSAEKEIAPSLIFPLKILKSHLLTS</sequence>
<evidence type="ECO:0000259" key="1">
    <source>
        <dbReference type="PROSITE" id="PS50878"/>
    </source>
</evidence>
<dbReference type="InterPro" id="IPR043502">
    <property type="entry name" value="DNA/RNA_pol_sf"/>
</dbReference>
<dbReference type="EMBL" id="GDHF01006233">
    <property type="protein sequence ID" value="JAI46081.1"/>
    <property type="molecule type" value="Transcribed_RNA"/>
</dbReference>
<dbReference type="EMBL" id="GDHF01031838">
    <property type="protein sequence ID" value="JAI20476.1"/>
    <property type="molecule type" value="Transcribed_RNA"/>
</dbReference>
<name>A0A0K8W4Q4_BACLA</name>
<accession>A0A0K8W4Q4</accession>
<dbReference type="PROSITE" id="PS50878">
    <property type="entry name" value="RT_POL"/>
    <property type="match status" value="1"/>
</dbReference>
<gene>
    <name evidence="2" type="ORF">c3_g2_i1</name>
    <name evidence="3" type="ORF">c3_g2_i6</name>
</gene>
<proteinExistence type="predicted"/>
<dbReference type="InterPro" id="IPR000477">
    <property type="entry name" value="RT_dom"/>
</dbReference>
<dbReference type="Pfam" id="PF00078">
    <property type="entry name" value="RVT_1"/>
    <property type="match status" value="1"/>
</dbReference>
<dbReference type="GO" id="GO:0071897">
    <property type="term" value="P:DNA biosynthetic process"/>
    <property type="evidence" value="ECO:0007669"/>
    <property type="project" value="UniProtKB-ARBA"/>
</dbReference>